<comment type="caution">
    <text evidence="1">The sequence shown here is derived from an EMBL/GenBank/DDBJ whole genome shotgun (WGS) entry which is preliminary data.</text>
</comment>
<gene>
    <name evidence="1" type="ORF">OTI717_LOCUS42516</name>
</gene>
<name>A0A820J5E5_9BILA</name>
<accession>A0A820J5E5</accession>
<evidence type="ECO:0000313" key="2">
    <source>
        <dbReference type="Proteomes" id="UP000663823"/>
    </source>
</evidence>
<dbReference type="EMBL" id="CAJOAX010052184">
    <property type="protein sequence ID" value="CAF4316782.1"/>
    <property type="molecule type" value="Genomic_DNA"/>
</dbReference>
<sequence>AKIARCGNASNGTLFTFEAIVVAGVVAKLKSTGRFGEASHSSASIKSFKRICRGTRLHCCFNRLRL</sequence>
<evidence type="ECO:0000313" key="1">
    <source>
        <dbReference type="EMBL" id="CAF4316782.1"/>
    </source>
</evidence>
<feature type="non-terminal residue" evidence="1">
    <location>
        <position position="1"/>
    </location>
</feature>
<protein>
    <submittedName>
        <fullName evidence="1">Uncharacterized protein</fullName>
    </submittedName>
</protein>
<dbReference type="AlphaFoldDB" id="A0A820J5E5"/>
<dbReference type="Proteomes" id="UP000663823">
    <property type="component" value="Unassembled WGS sequence"/>
</dbReference>
<reference evidence="1" key="1">
    <citation type="submission" date="2021-02" db="EMBL/GenBank/DDBJ databases">
        <authorList>
            <person name="Nowell W R."/>
        </authorList>
    </citation>
    <scope>NUCLEOTIDE SEQUENCE</scope>
</reference>
<organism evidence="1 2">
    <name type="scientific">Rotaria sordida</name>
    <dbReference type="NCBI Taxonomy" id="392033"/>
    <lineage>
        <taxon>Eukaryota</taxon>
        <taxon>Metazoa</taxon>
        <taxon>Spiralia</taxon>
        <taxon>Gnathifera</taxon>
        <taxon>Rotifera</taxon>
        <taxon>Eurotatoria</taxon>
        <taxon>Bdelloidea</taxon>
        <taxon>Philodinida</taxon>
        <taxon>Philodinidae</taxon>
        <taxon>Rotaria</taxon>
    </lineage>
</organism>
<proteinExistence type="predicted"/>